<accession>A0AAD7D657</accession>
<evidence type="ECO:0000256" key="1">
    <source>
        <dbReference type="SAM" id="MobiDB-lite"/>
    </source>
</evidence>
<evidence type="ECO:0000313" key="3">
    <source>
        <dbReference type="Proteomes" id="UP001221757"/>
    </source>
</evidence>
<sequence length="128" mass="14954">MEEVLSFLPTLTDFELFNPRKNTADHFLTVLTSSPHLLPNLTTITFQYFVPSGVWYQQLLHFLHSRREQITTVRVIWRDYGTVRPPEDALGQLRQFVDDGMNIHIRTEDDTDKGSEEERDSQVDSQES</sequence>
<keyword evidence="3" id="KW-1185">Reference proteome</keyword>
<dbReference type="EMBL" id="JARKIE010000123">
    <property type="protein sequence ID" value="KAJ7680111.1"/>
    <property type="molecule type" value="Genomic_DNA"/>
</dbReference>
<evidence type="ECO:0000313" key="2">
    <source>
        <dbReference type="EMBL" id="KAJ7680111.1"/>
    </source>
</evidence>
<feature type="region of interest" description="Disordered" evidence="1">
    <location>
        <begin position="105"/>
        <end position="128"/>
    </location>
</feature>
<organism evidence="2 3">
    <name type="scientific">Mycena rosella</name>
    <name type="common">Pink bonnet</name>
    <name type="synonym">Agaricus rosellus</name>
    <dbReference type="NCBI Taxonomy" id="1033263"/>
    <lineage>
        <taxon>Eukaryota</taxon>
        <taxon>Fungi</taxon>
        <taxon>Dikarya</taxon>
        <taxon>Basidiomycota</taxon>
        <taxon>Agaricomycotina</taxon>
        <taxon>Agaricomycetes</taxon>
        <taxon>Agaricomycetidae</taxon>
        <taxon>Agaricales</taxon>
        <taxon>Marasmiineae</taxon>
        <taxon>Mycenaceae</taxon>
        <taxon>Mycena</taxon>
    </lineage>
</organism>
<gene>
    <name evidence="2" type="ORF">B0H17DRAFT_1206098</name>
</gene>
<dbReference type="Proteomes" id="UP001221757">
    <property type="component" value="Unassembled WGS sequence"/>
</dbReference>
<reference evidence="2" key="1">
    <citation type="submission" date="2023-03" db="EMBL/GenBank/DDBJ databases">
        <title>Massive genome expansion in bonnet fungi (Mycena s.s.) driven by repeated elements and novel gene families across ecological guilds.</title>
        <authorList>
            <consortium name="Lawrence Berkeley National Laboratory"/>
            <person name="Harder C.B."/>
            <person name="Miyauchi S."/>
            <person name="Viragh M."/>
            <person name="Kuo A."/>
            <person name="Thoen E."/>
            <person name="Andreopoulos B."/>
            <person name="Lu D."/>
            <person name="Skrede I."/>
            <person name="Drula E."/>
            <person name="Henrissat B."/>
            <person name="Morin E."/>
            <person name="Kohler A."/>
            <person name="Barry K."/>
            <person name="LaButti K."/>
            <person name="Morin E."/>
            <person name="Salamov A."/>
            <person name="Lipzen A."/>
            <person name="Mereny Z."/>
            <person name="Hegedus B."/>
            <person name="Baldrian P."/>
            <person name="Stursova M."/>
            <person name="Weitz H."/>
            <person name="Taylor A."/>
            <person name="Grigoriev I.V."/>
            <person name="Nagy L.G."/>
            <person name="Martin F."/>
            <person name="Kauserud H."/>
        </authorList>
    </citation>
    <scope>NUCLEOTIDE SEQUENCE</scope>
    <source>
        <strain evidence="2">CBHHK067</strain>
    </source>
</reference>
<name>A0AAD7D657_MYCRO</name>
<feature type="compositionally biased region" description="Basic and acidic residues" evidence="1">
    <location>
        <begin position="105"/>
        <end position="122"/>
    </location>
</feature>
<protein>
    <submittedName>
        <fullName evidence="2">Uncharacterized protein</fullName>
    </submittedName>
</protein>
<comment type="caution">
    <text evidence="2">The sequence shown here is derived from an EMBL/GenBank/DDBJ whole genome shotgun (WGS) entry which is preliminary data.</text>
</comment>
<proteinExistence type="predicted"/>
<dbReference type="AlphaFoldDB" id="A0AAD7D657"/>